<evidence type="ECO:0000256" key="1">
    <source>
        <dbReference type="ARBA" id="ARBA00007673"/>
    </source>
</evidence>
<dbReference type="PANTHER" id="PTHR43709">
    <property type="entry name" value="ACONITATE ISOMERASE-RELATED"/>
    <property type="match status" value="1"/>
</dbReference>
<dbReference type="AlphaFoldDB" id="A0AAU7J952"/>
<dbReference type="InterPro" id="IPR007400">
    <property type="entry name" value="PrpF-like"/>
</dbReference>
<proteinExistence type="inferred from homology"/>
<evidence type="ECO:0000313" key="3">
    <source>
        <dbReference type="EMBL" id="XBO36898.1"/>
    </source>
</evidence>
<evidence type="ECO:0000256" key="2">
    <source>
        <dbReference type="ARBA" id="ARBA00023235"/>
    </source>
</evidence>
<dbReference type="PANTHER" id="PTHR43709:SF3">
    <property type="entry name" value="ISOMERASE YBHH-RELATED"/>
    <property type="match status" value="1"/>
</dbReference>
<dbReference type="GO" id="GO:0016853">
    <property type="term" value="F:isomerase activity"/>
    <property type="evidence" value="ECO:0007669"/>
    <property type="project" value="UniProtKB-KW"/>
</dbReference>
<comment type="similarity">
    <text evidence="1">Belongs to the PrpF family.</text>
</comment>
<reference evidence="3" key="1">
    <citation type="submission" date="2024-05" db="EMBL/GenBank/DDBJ databases">
        <authorList>
            <person name="Kim S."/>
            <person name="Heo J."/>
            <person name="Choi H."/>
            <person name="Choi Y."/>
            <person name="Kwon S.-W."/>
            <person name="Kim Y."/>
        </authorList>
    </citation>
    <scope>NUCLEOTIDE SEQUENCE</scope>
    <source>
        <strain evidence="3">KACC 23698</strain>
    </source>
</reference>
<gene>
    <name evidence="3" type="ORF">ABEG18_14230</name>
</gene>
<dbReference type="NCBIfam" id="NF033377">
    <property type="entry name" value="OMA_tautomer"/>
    <property type="match status" value="1"/>
</dbReference>
<dbReference type="Pfam" id="PF04303">
    <property type="entry name" value="PrpF"/>
    <property type="match status" value="1"/>
</dbReference>
<protein>
    <submittedName>
        <fullName evidence="3">4-oxalomesaconate tautomerase</fullName>
        <ecNumber evidence="3">5.3.2.8</ecNumber>
    </submittedName>
</protein>
<dbReference type="InterPro" id="IPR047687">
    <property type="entry name" value="OMA_tautomer-like"/>
</dbReference>
<name>A0AAU7J952_9HYPH</name>
<accession>A0AAU7J952</accession>
<dbReference type="Gene3D" id="3.10.310.10">
    <property type="entry name" value="Diaminopimelate Epimerase, Chain A, domain 1"/>
    <property type="match status" value="2"/>
</dbReference>
<dbReference type="SUPFAM" id="SSF54506">
    <property type="entry name" value="Diaminopimelate epimerase-like"/>
    <property type="match status" value="2"/>
</dbReference>
<dbReference type="EC" id="5.3.2.8" evidence="3"/>
<organism evidence="3">
    <name type="scientific">Alsobacter sp. KACC 23698</name>
    <dbReference type="NCBI Taxonomy" id="3149229"/>
    <lineage>
        <taxon>Bacteria</taxon>
        <taxon>Pseudomonadati</taxon>
        <taxon>Pseudomonadota</taxon>
        <taxon>Alphaproteobacteria</taxon>
        <taxon>Hyphomicrobiales</taxon>
        <taxon>Alsobacteraceae</taxon>
        <taxon>Alsobacter</taxon>
    </lineage>
</organism>
<dbReference type="RefSeq" id="WP_406853716.1">
    <property type="nucleotide sequence ID" value="NZ_CP157484.1"/>
</dbReference>
<keyword evidence="2 3" id="KW-0413">Isomerase</keyword>
<sequence length="374" mass="38163">MQARIRCALMRGGTSKGAYLLADDLPSDPAARDAVLLALMGSPDPRQVDGLGGAHPLTSKAAIVSPSSSPDCDVDFLFAQVGVAEGRVDVTPNCGNILAGVGPFAIERGLVRAGSPVTRVKVRTLNTGTIAELAVETPGGVVRYDGDARIDGVPGSAAPIAIDFLDAAGSVCGALLPTGCAVDHVAGVDVTLIDNGMPVIVLAAASVGRTGRESRDDLDRDTALKARLEEIRLAAGPLMNLGDVSRKVVPKIALVSPPQGGGAISTRSFIPHECHASIGVFAAVTVGAACVLPGSPAARVAQVPEGRTKTLSIEHPTGEFTVRLEVGGPPERPIVERAGLLRTARMLFDGHAFLRPGVSPAGPAAAPHPGDRNA</sequence>
<dbReference type="EMBL" id="CP157484">
    <property type="protein sequence ID" value="XBO36898.1"/>
    <property type="molecule type" value="Genomic_DNA"/>
</dbReference>